<dbReference type="PRINTS" id="PR00508">
    <property type="entry name" value="S21N4MTFRASE"/>
</dbReference>
<dbReference type="PROSITE" id="PS00092">
    <property type="entry name" value="N6_MTASE"/>
    <property type="match status" value="1"/>
</dbReference>
<accession>A0ABN1W3H1</accession>
<feature type="domain" description="DNA methylase N-4/N-6" evidence="5">
    <location>
        <begin position="170"/>
        <end position="230"/>
    </location>
</feature>
<protein>
    <recommendedName>
        <fullName evidence="4">Methyltransferase</fullName>
        <ecNumber evidence="4">2.1.1.-</ecNumber>
    </recommendedName>
</protein>
<keyword evidence="7" id="KW-1185">Reference proteome</keyword>
<dbReference type="EMBL" id="BAAALF010000030">
    <property type="protein sequence ID" value="GAA1232090.1"/>
    <property type="molecule type" value="Genomic_DNA"/>
</dbReference>
<comment type="caution">
    <text evidence="6">The sequence shown here is derived from an EMBL/GenBank/DDBJ whole genome shotgun (WGS) entry which is preliminary data.</text>
</comment>
<dbReference type="InterPro" id="IPR002941">
    <property type="entry name" value="DNA_methylase_N4/N6"/>
</dbReference>
<keyword evidence="3" id="KW-0808">Transferase</keyword>
<gene>
    <name evidence="6" type="ORF">GCM10009665_22920</name>
</gene>
<evidence type="ECO:0000313" key="6">
    <source>
        <dbReference type="EMBL" id="GAA1232090.1"/>
    </source>
</evidence>
<dbReference type="RefSeq" id="WP_344441251.1">
    <property type="nucleotide sequence ID" value="NZ_BAAALF010000030.1"/>
</dbReference>
<evidence type="ECO:0000256" key="2">
    <source>
        <dbReference type="ARBA" id="ARBA00022603"/>
    </source>
</evidence>
<proteinExistence type="inferred from homology"/>
<keyword evidence="2" id="KW-0489">Methyltransferase</keyword>
<dbReference type="Proteomes" id="UP001500037">
    <property type="component" value="Unassembled WGS sequence"/>
</dbReference>
<organism evidence="6 7">
    <name type="scientific">Kitasatospora nipponensis</name>
    <dbReference type="NCBI Taxonomy" id="258049"/>
    <lineage>
        <taxon>Bacteria</taxon>
        <taxon>Bacillati</taxon>
        <taxon>Actinomycetota</taxon>
        <taxon>Actinomycetes</taxon>
        <taxon>Kitasatosporales</taxon>
        <taxon>Streptomycetaceae</taxon>
        <taxon>Kitasatospora</taxon>
    </lineage>
</organism>
<sequence>MPYEIHQGDALTRLAAIPSNSIDAVITDPPYNSGGRTAQERTGRTARAKYTSNDAAHSLADFPGENKDQRSYTYWLSQLLAESYRATKTGGVALVFTDWRQLAATSDALQAGGWIWRGALAWYKPAARPQKGRFTQHCEFVLWGSKGPIDGDAHPVYLPGLYTASQPRSGRVHITQKPVSVMRELVKICRPGGTVLDVCAGSGSTGVAALLEGRNFIGVEVTPHYAGIAELRLAETERQIAEGTTDPDSEAVEPAEA</sequence>
<reference evidence="6 7" key="1">
    <citation type="journal article" date="2019" name="Int. J. Syst. Evol. Microbiol.">
        <title>The Global Catalogue of Microorganisms (GCM) 10K type strain sequencing project: providing services to taxonomists for standard genome sequencing and annotation.</title>
        <authorList>
            <consortium name="The Broad Institute Genomics Platform"/>
            <consortium name="The Broad Institute Genome Sequencing Center for Infectious Disease"/>
            <person name="Wu L."/>
            <person name="Ma J."/>
        </authorList>
    </citation>
    <scope>NUCLEOTIDE SEQUENCE [LARGE SCALE GENOMIC DNA]</scope>
    <source>
        <strain evidence="6 7">JCM 13004</strain>
    </source>
</reference>
<evidence type="ECO:0000256" key="4">
    <source>
        <dbReference type="RuleBase" id="RU362026"/>
    </source>
</evidence>
<feature type="domain" description="DNA methylase N-4/N-6" evidence="5">
    <location>
        <begin position="22"/>
        <end position="148"/>
    </location>
</feature>
<comment type="similarity">
    <text evidence="1 4">Belongs to the N(4)/N(6)-methyltransferase family.</text>
</comment>
<dbReference type="InterPro" id="IPR029063">
    <property type="entry name" value="SAM-dependent_MTases_sf"/>
</dbReference>
<name>A0ABN1W3H1_9ACTN</name>
<dbReference type="Gene3D" id="3.40.50.150">
    <property type="entry name" value="Vaccinia Virus protein VP39"/>
    <property type="match status" value="1"/>
</dbReference>
<evidence type="ECO:0000313" key="7">
    <source>
        <dbReference type="Proteomes" id="UP001500037"/>
    </source>
</evidence>
<evidence type="ECO:0000259" key="5">
    <source>
        <dbReference type="Pfam" id="PF01555"/>
    </source>
</evidence>
<dbReference type="EC" id="2.1.1.-" evidence="4"/>
<evidence type="ECO:0000256" key="3">
    <source>
        <dbReference type="ARBA" id="ARBA00022679"/>
    </source>
</evidence>
<dbReference type="SUPFAM" id="SSF53335">
    <property type="entry name" value="S-adenosyl-L-methionine-dependent methyltransferases"/>
    <property type="match status" value="1"/>
</dbReference>
<dbReference type="InterPro" id="IPR001091">
    <property type="entry name" value="RM_Methyltransferase"/>
</dbReference>
<dbReference type="Pfam" id="PF01555">
    <property type="entry name" value="N6_N4_Mtase"/>
    <property type="match status" value="2"/>
</dbReference>
<dbReference type="InterPro" id="IPR002052">
    <property type="entry name" value="DNA_methylase_N6_adenine_CS"/>
</dbReference>
<evidence type="ECO:0000256" key="1">
    <source>
        <dbReference type="ARBA" id="ARBA00006594"/>
    </source>
</evidence>